<sequence length="73" mass="7917">GAQGRPAALLVQHRLRRRGGGVRGRWVAARGAQPRGAPLLHPAVQPHPLRHQRHRRLAVGPAQPAQELGRRGA</sequence>
<accession>A0A6J4VK49</accession>
<feature type="non-terminal residue" evidence="2">
    <location>
        <position position="73"/>
    </location>
</feature>
<dbReference type="AlphaFoldDB" id="A0A6J4VK49"/>
<organism evidence="2">
    <name type="scientific">uncultured Thermomicrobiales bacterium</name>
    <dbReference type="NCBI Taxonomy" id="1645740"/>
    <lineage>
        <taxon>Bacteria</taxon>
        <taxon>Pseudomonadati</taxon>
        <taxon>Thermomicrobiota</taxon>
        <taxon>Thermomicrobia</taxon>
        <taxon>Thermomicrobiales</taxon>
        <taxon>environmental samples</taxon>
    </lineage>
</organism>
<gene>
    <name evidence="2" type="ORF">AVDCRST_MAG88-2811</name>
</gene>
<protein>
    <submittedName>
        <fullName evidence="2">Uncharacterized protein</fullName>
    </submittedName>
</protein>
<evidence type="ECO:0000256" key="1">
    <source>
        <dbReference type="SAM" id="MobiDB-lite"/>
    </source>
</evidence>
<feature type="non-terminal residue" evidence="2">
    <location>
        <position position="1"/>
    </location>
</feature>
<proteinExistence type="predicted"/>
<name>A0A6J4VK49_9BACT</name>
<dbReference type="EMBL" id="CADCWM010000680">
    <property type="protein sequence ID" value="CAA9575877.1"/>
    <property type="molecule type" value="Genomic_DNA"/>
</dbReference>
<feature type="region of interest" description="Disordered" evidence="1">
    <location>
        <begin position="49"/>
        <end position="73"/>
    </location>
</feature>
<reference evidence="2" key="1">
    <citation type="submission" date="2020-02" db="EMBL/GenBank/DDBJ databases">
        <authorList>
            <person name="Meier V. D."/>
        </authorList>
    </citation>
    <scope>NUCLEOTIDE SEQUENCE</scope>
    <source>
        <strain evidence="2">AVDCRST_MAG88</strain>
    </source>
</reference>
<evidence type="ECO:0000313" key="2">
    <source>
        <dbReference type="EMBL" id="CAA9575877.1"/>
    </source>
</evidence>